<dbReference type="SUPFAM" id="SSF54427">
    <property type="entry name" value="NTF2-like"/>
    <property type="match status" value="1"/>
</dbReference>
<dbReference type="InterPro" id="IPR037401">
    <property type="entry name" value="SnoaL-like"/>
</dbReference>
<feature type="domain" description="SnoaL-like" evidence="1">
    <location>
        <begin position="11"/>
        <end position="112"/>
    </location>
</feature>
<dbReference type="EMBL" id="VHSH01000011">
    <property type="protein sequence ID" value="TQV73329.1"/>
    <property type="molecule type" value="Genomic_DNA"/>
</dbReference>
<keyword evidence="3" id="KW-1185">Reference proteome</keyword>
<name>A0A545T7Y0_9PROT</name>
<dbReference type="Proteomes" id="UP000315252">
    <property type="component" value="Unassembled WGS sequence"/>
</dbReference>
<accession>A0A545T7Y0</accession>
<dbReference type="RefSeq" id="WP_142899229.1">
    <property type="nucleotide sequence ID" value="NZ_ML660062.1"/>
</dbReference>
<dbReference type="InterPro" id="IPR032710">
    <property type="entry name" value="NTF2-like_dom_sf"/>
</dbReference>
<dbReference type="Pfam" id="PF12680">
    <property type="entry name" value="SnoaL_2"/>
    <property type="match status" value="1"/>
</dbReference>
<sequence>MKNTELAALIDRYCAAWRERDAGARAAILEAVWHDDGRYSDPTVEVEGRIALCNLIGETQARFPGSEVVRLSEVDSHHGTFRFTWKMQTGEGKQLPESIDFGRLSSDGRILEIVGFFGLIGGEDV</sequence>
<dbReference type="Gene3D" id="3.10.450.50">
    <property type="match status" value="1"/>
</dbReference>
<evidence type="ECO:0000313" key="2">
    <source>
        <dbReference type="EMBL" id="TQV73329.1"/>
    </source>
</evidence>
<evidence type="ECO:0000259" key="1">
    <source>
        <dbReference type="Pfam" id="PF12680"/>
    </source>
</evidence>
<proteinExistence type="predicted"/>
<dbReference type="OrthoDB" id="9808719at2"/>
<comment type="caution">
    <text evidence="2">The sequence shown here is derived from an EMBL/GenBank/DDBJ whole genome shotgun (WGS) entry which is preliminary data.</text>
</comment>
<gene>
    <name evidence="2" type="ORF">FKG95_25250</name>
</gene>
<evidence type="ECO:0000313" key="3">
    <source>
        <dbReference type="Proteomes" id="UP000315252"/>
    </source>
</evidence>
<dbReference type="AlphaFoldDB" id="A0A545T7Y0"/>
<organism evidence="2 3">
    <name type="scientific">Denitrobaculum tricleocarpae</name>
    <dbReference type="NCBI Taxonomy" id="2591009"/>
    <lineage>
        <taxon>Bacteria</taxon>
        <taxon>Pseudomonadati</taxon>
        <taxon>Pseudomonadota</taxon>
        <taxon>Alphaproteobacteria</taxon>
        <taxon>Rhodospirillales</taxon>
        <taxon>Rhodospirillaceae</taxon>
        <taxon>Denitrobaculum</taxon>
    </lineage>
</organism>
<protein>
    <submittedName>
        <fullName evidence="2">Nuclear transport factor 2 family protein</fullName>
    </submittedName>
</protein>
<reference evidence="2 3" key="1">
    <citation type="submission" date="2019-06" db="EMBL/GenBank/DDBJ databases">
        <title>Whole genome sequence for Rhodospirillaceae sp. R148.</title>
        <authorList>
            <person name="Wang G."/>
        </authorList>
    </citation>
    <scope>NUCLEOTIDE SEQUENCE [LARGE SCALE GENOMIC DNA]</scope>
    <source>
        <strain evidence="2 3">R148</strain>
    </source>
</reference>